<evidence type="ECO:0000313" key="1">
    <source>
        <dbReference type="EMBL" id="KXJ90288.1"/>
    </source>
</evidence>
<dbReference type="GO" id="GO:0016787">
    <property type="term" value="F:hydrolase activity"/>
    <property type="evidence" value="ECO:0007669"/>
    <property type="project" value="UniProtKB-KW"/>
</dbReference>
<name>A0A136IZF5_9PEZI</name>
<dbReference type="EMBL" id="KQ964253">
    <property type="protein sequence ID" value="KXJ90288.1"/>
    <property type="molecule type" value="Genomic_DNA"/>
</dbReference>
<proteinExistence type="predicted"/>
<organism evidence="1 2">
    <name type="scientific">Microdochium bolleyi</name>
    <dbReference type="NCBI Taxonomy" id="196109"/>
    <lineage>
        <taxon>Eukaryota</taxon>
        <taxon>Fungi</taxon>
        <taxon>Dikarya</taxon>
        <taxon>Ascomycota</taxon>
        <taxon>Pezizomycotina</taxon>
        <taxon>Sordariomycetes</taxon>
        <taxon>Xylariomycetidae</taxon>
        <taxon>Xylariales</taxon>
        <taxon>Microdochiaceae</taxon>
        <taxon>Microdochium</taxon>
    </lineage>
</organism>
<dbReference type="STRING" id="196109.A0A136IZF5"/>
<accession>A0A136IZF5</accession>
<gene>
    <name evidence="1" type="ORF">Micbo1qcDRAFT_227449</name>
</gene>
<protein>
    <submittedName>
        <fullName evidence="1">p-loop containing nucleoside triphosphate hydrolase protein</fullName>
    </submittedName>
</protein>
<dbReference type="InParanoid" id="A0A136IZF5"/>
<reference evidence="2" key="1">
    <citation type="submission" date="2016-02" db="EMBL/GenBank/DDBJ databases">
        <title>Draft genome sequence of Microdochium bolleyi, a fungal endophyte of beachgrass.</title>
        <authorList>
            <consortium name="DOE Joint Genome Institute"/>
            <person name="David A.S."/>
            <person name="May G."/>
            <person name="Haridas S."/>
            <person name="Lim J."/>
            <person name="Wang M."/>
            <person name="Labutti K."/>
            <person name="Lipzen A."/>
            <person name="Barry K."/>
            <person name="Grigoriev I.V."/>
        </authorList>
    </citation>
    <scope>NUCLEOTIDE SEQUENCE [LARGE SCALE GENOMIC DNA]</scope>
    <source>
        <strain evidence="2">J235TASD1</strain>
    </source>
</reference>
<dbReference type="PANTHER" id="PTHR10285">
    <property type="entry name" value="URIDINE KINASE"/>
    <property type="match status" value="1"/>
</dbReference>
<dbReference type="AlphaFoldDB" id="A0A136IZF5"/>
<dbReference type="InterPro" id="IPR027417">
    <property type="entry name" value="P-loop_NTPase"/>
</dbReference>
<evidence type="ECO:0000313" key="2">
    <source>
        <dbReference type="Proteomes" id="UP000070501"/>
    </source>
</evidence>
<sequence length="270" mass="29433">MEIVYAQLTQRAEELLHHLQDTSSSGTHPPPEGASKCRPSRALVAIAGPPGSGKSTIADEVARRLNCSGRGCGAAAPIAAVVRMDGYHYSRAELDAFPDAREAHARRGAAWTFDADAVLALVRTLHASRTAEGAGAAAADIDISSTIYVPTFDHATKDPVPRGAAIPSQAKLVILEGNWLLYDEDPWRQISALVDESWFVDVEPRLARERVARRHVQSGIETNMADALARTDRNDVPNGEEVRRKLVRPAVRVWSIDQASREQMGEQYPQ</sequence>
<dbReference type="Proteomes" id="UP000070501">
    <property type="component" value="Unassembled WGS sequence"/>
</dbReference>
<keyword evidence="2" id="KW-1185">Reference proteome</keyword>
<dbReference type="Gene3D" id="3.40.50.300">
    <property type="entry name" value="P-loop containing nucleotide triphosphate hydrolases"/>
    <property type="match status" value="2"/>
</dbReference>
<dbReference type="OrthoDB" id="6362633at2759"/>
<dbReference type="FunCoup" id="A0A136IZF5">
    <property type="interactions" value="7"/>
</dbReference>
<dbReference type="SUPFAM" id="SSF52540">
    <property type="entry name" value="P-loop containing nucleoside triphosphate hydrolases"/>
    <property type="match status" value="1"/>
</dbReference>
<keyword evidence="1" id="KW-0378">Hydrolase</keyword>